<dbReference type="AlphaFoldDB" id="A0A151TFG2"/>
<accession>A0A151TFG2</accession>
<dbReference type="EMBL" id="CM003608">
    <property type="protein sequence ID" value="KYP65792.1"/>
    <property type="molecule type" value="Genomic_DNA"/>
</dbReference>
<protein>
    <submittedName>
        <fullName evidence="1">Uncharacterized protein</fullName>
    </submittedName>
</protein>
<sequence length="52" mass="6487">MERLDRALVNMKWCLIFLEDEILHLHSIKYDHIHLLLYFSLDNFFFKEEKAF</sequence>
<organism evidence="1 2">
    <name type="scientific">Cajanus cajan</name>
    <name type="common">Pigeon pea</name>
    <name type="synonym">Cajanus indicus</name>
    <dbReference type="NCBI Taxonomy" id="3821"/>
    <lineage>
        <taxon>Eukaryota</taxon>
        <taxon>Viridiplantae</taxon>
        <taxon>Streptophyta</taxon>
        <taxon>Embryophyta</taxon>
        <taxon>Tracheophyta</taxon>
        <taxon>Spermatophyta</taxon>
        <taxon>Magnoliopsida</taxon>
        <taxon>eudicotyledons</taxon>
        <taxon>Gunneridae</taxon>
        <taxon>Pentapetalae</taxon>
        <taxon>rosids</taxon>
        <taxon>fabids</taxon>
        <taxon>Fabales</taxon>
        <taxon>Fabaceae</taxon>
        <taxon>Papilionoideae</taxon>
        <taxon>50 kb inversion clade</taxon>
        <taxon>NPAAA clade</taxon>
        <taxon>indigoferoid/millettioid clade</taxon>
        <taxon>Phaseoleae</taxon>
        <taxon>Cajanus</taxon>
    </lineage>
</organism>
<evidence type="ECO:0000313" key="2">
    <source>
        <dbReference type="Proteomes" id="UP000075243"/>
    </source>
</evidence>
<name>A0A151TFG2_CAJCA</name>
<proteinExistence type="predicted"/>
<dbReference type="Gramene" id="C.cajan_11705.t">
    <property type="protein sequence ID" value="C.cajan_11705.t.cds1"/>
    <property type="gene ID" value="C.cajan_11705"/>
</dbReference>
<reference evidence="1 2" key="1">
    <citation type="journal article" date="2012" name="Nat. Biotechnol.">
        <title>Draft genome sequence of pigeonpea (Cajanus cajan), an orphan legume crop of resource-poor farmers.</title>
        <authorList>
            <person name="Varshney R.K."/>
            <person name="Chen W."/>
            <person name="Li Y."/>
            <person name="Bharti A.K."/>
            <person name="Saxena R.K."/>
            <person name="Schlueter J.A."/>
            <person name="Donoghue M.T."/>
            <person name="Azam S."/>
            <person name="Fan G."/>
            <person name="Whaley A.M."/>
            <person name="Farmer A.D."/>
            <person name="Sheridan J."/>
            <person name="Iwata A."/>
            <person name="Tuteja R."/>
            <person name="Penmetsa R.V."/>
            <person name="Wu W."/>
            <person name="Upadhyaya H.D."/>
            <person name="Yang S.P."/>
            <person name="Shah T."/>
            <person name="Saxena K.B."/>
            <person name="Michael T."/>
            <person name="McCombie W.R."/>
            <person name="Yang B."/>
            <person name="Zhang G."/>
            <person name="Yang H."/>
            <person name="Wang J."/>
            <person name="Spillane C."/>
            <person name="Cook D.R."/>
            <person name="May G.D."/>
            <person name="Xu X."/>
            <person name="Jackson S.A."/>
        </authorList>
    </citation>
    <scope>NUCLEOTIDE SEQUENCE [LARGE SCALE GENOMIC DNA]</scope>
    <source>
        <strain evidence="2">cv. Asha</strain>
    </source>
</reference>
<keyword evidence="2" id="KW-1185">Reference proteome</keyword>
<evidence type="ECO:0000313" key="1">
    <source>
        <dbReference type="EMBL" id="KYP65792.1"/>
    </source>
</evidence>
<dbReference type="Proteomes" id="UP000075243">
    <property type="component" value="Chromosome 6"/>
</dbReference>
<gene>
    <name evidence="1" type="ORF">KK1_012058</name>
</gene>